<keyword evidence="1 3" id="KW-0723">Serine/threonine-protein kinase</keyword>
<dbReference type="InterPro" id="IPR036890">
    <property type="entry name" value="HATPase_C_sf"/>
</dbReference>
<keyword evidence="1 3" id="KW-0808">Transferase</keyword>
<evidence type="ECO:0000259" key="2">
    <source>
        <dbReference type="Pfam" id="PF13581"/>
    </source>
</evidence>
<dbReference type="PANTHER" id="PTHR35526">
    <property type="entry name" value="ANTI-SIGMA-F FACTOR RSBW-RELATED"/>
    <property type="match status" value="1"/>
</dbReference>
<reference evidence="3" key="1">
    <citation type="submission" date="2009-07" db="EMBL/GenBank/DDBJ databases">
        <authorList>
            <consortium name="US DOE Joint Genome Institute (JGI-PGF)"/>
            <person name="Lucas S."/>
            <person name="Copeland A."/>
            <person name="Lapidus A."/>
            <person name="Glavina del Rio T."/>
            <person name="Tice H."/>
            <person name="Bruce D."/>
            <person name="Goodwin L."/>
            <person name="Pitluck S."/>
            <person name="Larimer F."/>
            <person name="Land M.L."/>
            <person name="Mouttaki H."/>
            <person name="He Z."/>
            <person name="Zhou J."/>
            <person name="Hemme C.L."/>
        </authorList>
    </citation>
    <scope>NUCLEOTIDE SEQUENCE [LARGE SCALE GENOMIC DNA]</scope>
    <source>
        <strain evidence="3">DSM 2782</strain>
    </source>
</reference>
<accession>F1TE41</accession>
<dbReference type="InterPro" id="IPR003594">
    <property type="entry name" value="HATPase_dom"/>
</dbReference>
<proteinExistence type="predicted"/>
<sequence length="144" mass="16254">MKAITYIISNPVDVSDIVSLILDYITLGHCVCEDVMFEIKVILNELIVNAVQHGNKCNEYKHTYVTFKIIDNFLYVSVMDEGSGFNPAKTALINKNLDCVNNLYCDHGRGLVIVRQLCDKIKFNKCGNKVSIIKNLDVQQPKDV</sequence>
<gene>
    <name evidence="3" type="ORF">Cpap_2070</name>
</gene>
<dbReference type="Proteomes" id="UP000003860">
    <property type="component" value="Unassembled WGS sequence"/>
</dbReference>
<dbReference type="STRING" id="588581.Cpap_2070"/>
<dbReference type="OrthoDB" id="9767435at2"/>
<dbReference type="eggNOG" id="COG2172">
    <property type="taxonomic scope" value="Bacteria"/>
</dbReference>
<dbReference type="Pfam" id="PF13581">
    <property type="entry name" value="HATPase_c_2"/>
    <property type="match status" value="1"/>
</dbReference>
<dbReference type="PANTHER" id="PTHR35526:SF3">
    <property type="entry name" value="ANTI-SIGMA-F FACTOR RSBW"/>
    <property type="match status" value="1"/>
</dbReference>
<dbReference type="AlphaFoldDB" id="F1TE41"/>
<reference evidence="3" key="2">
    <citation type="submission" date="2011-01" db="EMBL/GenBank/DDBJ databases">
        <title>The Non-contiguous Finished genome of Clostridium papyrosolvens.</title>
        <authorList>
            <person name="Lucas S."/>
            <person name="Copeland A."/>
            <person name="Lapidus A."/>
            <person name="Cheng J.-F."/>
            <person name="Goodwin L."/>
            <person name="Pitluck S."/>
            <person name="Misra M."/>
            <person name="Chertkov O."/>
            <person name="Detter J.C."/>
            <person name="Han C."/>
            <person name="Tapia R."/>
            <person name="Land M."/>
            <person name="Hauser L."/>
            <person name="Kyrpides N."/>
            <person name="Ivanova N."/>
            <person name="Pagani I."/>
            <person name="Mouttaki H."/>
            <person name="He Z."/>
            <person name="Zhou J."/>
            <person name="Hemme C.L."/>
            <person name="Woyke T."/>
        </authorList>
    </citation>
    <scope>NUCLEOTIDE SEQUENCE [LARGE SCALE GENOMIC DNA]</scope>
    <source>
        <strain evidence="3">DSM 2782</strain>
    </source>
</reference>
<name>F1TE41_9FIRM</name>
<dbReference type="Gene3D" id="3.30.565.10">
    <property type="entry name" value="Histidine kinase-like ATPase, C-terminal domain"/>
    <property type="match status" value="1"/>
</dbReference>
<evidence type="ECO:0000313" key="4">
    <source>
        <dbReference type="Proteomes" id="UP000003860"/>
    </source>
</evidence>
<dbReference type="SUPFAM" id="SSF55874">
    <property type="entry name" value="ATPase domain of HSP90 chaperone/DNA topoisomerase II/histidine kinase"/>
    <property type="match status" value="1"/>
</dbReference>
<evidence type="ECO:0000313" key="3">
    <source>
        <dbReference type="EMBL" id="EGD47487.1"/>
    </source>
</evidence>
<organism evidence="3 4">
    <name type="scientific">Ruminiclostridium papyrosolvens DSM 2782</name>
    <dbReference type="NCBI Taxonomy" id="588581"/>
    <lineage>
        <taxon>Bacteria</taxon>
        <taxon>Bacillati</taxon>
        <taxon>Bacillota</taxon>
        <taxon>Clostridia</taxon>
        <taxon>Eubacteriales</taxon>
        <taxon>Oscillospiraceae</taxon>
        <taxon>Ruminiclostridium</taxon>
    </lineage>
</organism>
<dbReference type="CDD" id="cd16936">
    <property type="entry name" value="HATPase_RsbW-like"/>
    <property type="match status" value="1"/>
</dbReference>
<dbReference type="GO" id="GO:0004674">
    <property type="term" value="F:protein serine/threonine kinase activity"/>
    <property type="evidence" value="ECO:0007669"/>
    <property type="project" value="UniProtKB-KW"/>
</dbReference>
<evidence type="ECO:0000256" key="1">
    <source>
        <dbReference type="ARBA" id="ARBA00022527"/>
    </source>
</evidence>
<comment type="caution">
    <text evidence="3">The sequence shown here is derived from an EMBL/GenBank/DDBJ whole genome shotgun (WGS) entry which is preliminary data.</text>
</comment>
<dbReference type="RefSeq" id="WP_004620006.1">
    <property type="nucleotide sequence ID" value="NZ_ACXX02000008.1"/>
</dbReference>
<keyword evidence="1 3" id="KW-0418">Kinase</keyword>
<dbReference type="InterPro" id="IPR050267">
    <property type="entry name" value="Anti-sigma-factor_SerPK"/>
</dbReference>
<feature type="domain" description="Histidine kinase/HSP90-like ATPase" evidence="2">
    <location>
        <begin position="33"/>
        <end position="134"/>
    </location>
</feature>
<protein>
    <submittedName>
        <fullName evidence="3">Anti-sigma regulatory factor, serine/threonine protein kinase</fullName>
    </submittedName>
</protein>
<keyword evidence="4" id="KW-1185">Reference proteome</keyword>
<dbReference type="EMBL" id="ACXX02000008">
    <property type="protein sequence ID" value="EGD47487.1"/>
    <property type="molecule type" value="Genomic_DNA"/>
</dbReference>